<dbReference type="NCBIfam" id="TIGR00259">
    <property type="entry name" value="thylakoid_BtpA"/>
    <property type="match status" value="1"/>
</dbReference>
<dbReference type="PIRSF" id="PIRSF005956">
    <property type="entry name" value="BtpA"/>
    <property type="match status" value="1"/>
</dbReference>
<sequence>MGKNWIEETFHTKKAVIGLVHMQPLPGDPYYDEKGGMEKVIEMARHDVRCLQEGGVDGLLFSNEFSTPYLSKVGPETVAAMAYVMGALKDEIKLPYGNDCISDDMASISLASATGALFTRGVFHGTWATSAGLCNSDGGGAVRLKHQLSIPDFKLVHYLMPESSADLGCRDAISIMKPTYFLDRPDAIAVAGMVAGQKADANVMKKCREAFPDAIIFAATGVRINNVQDYMDTVDGFFIGTGFKRDGVFRNEIDQNRVSEFMNKVKELRKKYDEDCNL</sequence>
<dbReference type="InterPro" id="IPR005137">
    <property type="entry name" value="BtpA"/>
</dbReference>
<dbReference type="KEGG" id="ehn:H9Q80_00595"/>
<organism evidence="2 3">
    <name type="scientific">[Eubacterium] hominis</name>
    <dbReference type="NCBI Taxonomy" id="2764325"/>
    <lineage>
        <taxon>Bacteria</taxon>
        <taxon>Bacillati</taxon>
        <taxon>Bacillota</taxon>
        <taxon>Erysipelotrichia</taxon>
        <taxon>Erysipelotrichales</taxon>
        <taxon>Erysipelotrichaceae</taxon>
        <taxon>Amedibacillus</taxon>
    </lineage>
</organism>
<keyword evidence="3" id="KW-1185">Reference proteome</keyword>
<dbReference type="SUPFAM" id="SSF51366">
    <property type="entry name" value="Ribulose-phoshate binding barrel"/>
    <property type="match status" value="1"/>
</dbReference>
<dbReference type="AlphaFoldDB" id="A0A7G9GNV6"/>
<protein>
    <submittedName>
        <fullName evidence="2">BtpA/SgcQ family protein</fullName>
    </submittedName>
</protein>
<dbReference type="EMBL" id="CP060636">
    <property type="protein sequence ID" value="QNM12488.1"/>
    <property type="molecule type" value="Genomic_DNA"/>
</dbReference>
<gene>
    <name evidence="2" type="ORF">H9Q80_00595</name>
</gene>
<dbReference type="Proteomes" id="UP000515856">
    <property type="component" value="Chromosome"/>
</dbReference>
<dbReference type="Pfam" id="PF03437">
    <property type="entry name" value="BtpA"/>
    <property type="match status" value="1"/>
</dbReference>
<dbReference type="RefSeq" id="WP_117452966.1">
    <property type="nucleotide sequence ID" value="NZ_CP060636.1"/>
</dbReference>
<evidence type="ECO:0000313" key="3">
    <source>
        <dbReference type="Proteomes" id="UP000515856"/>
    </source>
</evidence>
<evidence type="ECO:0000313" key="2">
    <source>
        <dbReference type="EMBL" id="QNM12488.1"/>
    </source>
</evidence>
<accession>A0A7G9GNV6</accession>
<dbReference type="PANTHER" id="PTHR21381">
    <property type="entry name" value="ZGC:162297"/>
    <property type="match status" value="1"/>
</dbReference>
<reference evidence="2 3" key="1">
    <citation type="submission" date="2020-08" db="EMBL/GenBank/DDBJ databases">
        <authorList>
            <person name="Liu C."/>
            <person name="Sun Q."/>
        </authorList>
    </citation>
    <scope>NUCLEOTIDE SEQUENCE [LARGE SCALE GENOMIC DNA]</scope>
    <source>
        <strain evidence="2 3">NSJ-61</strain>
    </source>
</reference>
<dbReference type="InterPro" id="IPR011060">
    <property type="entry name" value="RibuloseP-bd_barrel"/>
</dbReference>
<evidence type="ECO:0000256" key="1">
    <source>
        <dbReference type="ARBA" id="ARBA00006007"/>
    </source>
</evidence>
<dbReference type="PANTHER" id="PTHR21381:SF3">
    <property type="entry name" value="SGC REGION PROTEIN SGCQ-RELATED"/>
    <property type="match status" value="1"/>
</dbReference>
<name>A0A7G9GNV6_9FIRM</name>
<proteinExistence type="inferred from homology"/>
<comment type="similarity">
    <text evidence="1">Belongs to the BtpA family.</text>
</comment>